<feature type="domain" description="Glycosyl transferase family 51" evidence="12">
    <location>
        <begin position="431"/>
        <end position="584"/>
    </location>
</feature>
<feature type="transmembrane region" description="Helical" evidence="11">
    <location>
        <begin position="12"/>
        <end position="29"/>
    </location>
</feature>
<dbReference type="GO" id="GO:0071555">
    <property type="term" value="P:cell wall organization"/>
    <property type="evidence" value="ECO:0007669"/>
    <property type="project" value="UniProtKB-KW"/>
</dbReference>
<dbReference type="GO" id="GO:0009274">
    <property type="term" value="C:peptidoglycan-based cell wall"/>
    <property type="evidence" value="ECO:0007669"/>
    <property type="project" value="InterPro"/>
</dbReference>
<keyword evidence="7" id="KW-0573">Peptidoglycan synthesis</keyword>
<gene>
    <name evidence="13" type="ORF">CFS9_14390</name>
</gene>
<evidence type="ECO:0000256" key="8">
    <source>
        <dbReference type="ARBA" id="ARBA00022989"/>
    </source>
</evidence>
<evidence type="ECO:0000256" key="3">
    <source>
        <dbReference type="ARBA" id="ARBA00022676"/>
    </source>
</evidence>
<dbReference type="RefSeq" id="WP_369617916.1">
    <property type="nucleotide sequence ID" value="NZ_AP031573.1"/>
</dbReference>
<evidence type="ECO:0000256" key="2">
    <source>
        <dbReference type="ARBA" id="ARBA00022519"/>
    </source>
</evidence>
<evidence type="ECO:0000256" key="4">
    <source>
        <dbReference type="ARBA" id="ARBA00022679"/>
    </source>
</evidence>
<organism evidence="13">
    <name type="scientific">Flavobacterium sp. CFS9</name>
    <dbReference type="NCBI Taxonomy" id="3143118"/>
    <lineage>
        <taxon>Bacteria</taxon>
        <taxon>Pseudomonadati</taxon>
        <taxon>Bacteroidota</taxon>
        <taxon>Flavobacteriia</taxon>
        <taxon>Flavobacteriales</taxon>
        <taxon>Flavobacteriaceae</taxon>
        <taxon>Flavobacterium</taxon>
    </lineage>
</organism>
<evidence type="ECO:0000259" key="12">
    <source>
        <dbReference type="Pfam" id="PF00912"/>
    </source>
</evidence>
<dbReference type="InterPro" id="IPR036950">
    <property type="entry name" value="PBP_transglycosylase"/>
</dbReference>
<dbReference type="GO" id="GO:0009252">
    <property type="term" value="P:peptidoglycan biosynthetic process"/>
    <property type="evidence" value="ECO:0007669"/>
    <property type="project" value="UniProtKB-KW"/>
</dbReference>
<dbReference type="PANTHER" id="PTHR30400">
    <property type="entry name" value="MONOFUNCTIONAL BIOSYNTHETIC PEPTIDOGLYCAN TRANSGLYCOSYLASE"/>
    <property type="match status" value="1"/>
</dbReference>
<proteinExistence type="predicted"/>
<evidence type="ECO:0000256" key="5">
    <source>
        <dbReference type="ARBA" id="ARBA00022692"/>
    </source>
</evidence>
<keyword evidence="8 11" id="KW-1133">Transmembrane helix</keyword>
<dbReference type="InterPro" id="IPR023346">
    <property type="entry name" value="Lysozyme-like_dom_sf"/>
</dbReference>
<evidence type="ECO:0000313" key="13">
    <source>
        <dbReference type="EMBL" id="BFM42798.1"/>
    </source>
</evidence>
<name>A0AAT9GZZ9_9FLAO</name>
<keyword evidence="1" id="KW-1003">Cell membrane</keyword>
<keyword evidence="2" id="KW-0997">Cell inner membrane</keyword>
<keyword evidence="6" id="KW-0133">Cell shape</keyword>
<evidence type="ECO:0000256" key="11">
    <source>
        <dbReference type="SAM" id="Phobius"/>
    </source>
</evidence>
<evidence type="ECO:0000256" key="9">
    <source>
        <dbReference type="ARBA" id="ARBA00023136"/>
    </source>
</evidence>
<dbReference type="EMBL" id="AP031573">
    <property type="protein sequence ID" value="BFM42798.1"/>
    <property type="molecule type" value="Genomic_DNA"/>
</dbReference>
<keyword evidence="10" id="KW-0961">Cell wall biogenesis/degradation</keyword>
<keyword evidence="5 11" id="KW-0812">Transmembrane</keyword>
<protein>
    <submittedName>
        <fullName evidence="13">Biosynthetic peptidoglycan transglycosylase</fullName>
    </submittedName>
</protein>
<evidence type="ECO:0000256" key="10">
    <source>
        <dbReference type="ARBA" id="ARBA00023316"/>
    </source>
</evidence>
<keyword evidence="9 11" id="KW-0472">Membrane</keyword>
<keyword evidence="3" id="KW-0328">Glycosyltransferase</keyword>
<dbReference type="SUPFAM" id="SSF53955">
    <property type="entry name" value="Lysozyme-like"/>
    <property type="match status" value="1"/>
</dbReference>
<dbReference type="AlphaFoldDB" id="A0AAT9GZZ9"/>
<dbReference type="InterPro" id="IPR001264">
    <property type="entry name" value="Glyco_trans_51"/>
</dbReference>
<evidence type="ECO:0000256" key="7">
    <source>
        <dbReference type="ARBA" id="ARBA00022984"/>
    </source>
</evidence>
<dbReference type="GO" id="GO:0016020">
    <property type="term" value="C:membrane"/>
    <property type="evidence" value="ECO:0007669"/>
    <property type="project" value="InterPro"/>
</dbReference>
<dbReference type="GO" id="GO:0008360">
    <property type="term" value="P:regulation of cell shape"/>
    <property type="evidence" value="ECO:0007669"/>
    <property type="project" value="UniProtKB-KW"/>
</dbReference>
<dbReference type="InterPro" id="IPR011812">
    <property type="entry name" value="Pep_trsgly"/>
</dbReference>
<dbReference type="Pfam" id="PF00912">
    <property type="entry name" value="Transgly"/>
    <property type="match status" value="1"/>
</dbReference>
<dbReference type="PANTHER" id="PTHR30400:SF0">
    <property type="entry name" value="BIOSYNTHETIC PEPTIDOGLYCAN TRANSGLYCOSYLASE"/>
    <property type="match status" value="1"/>
</dbReference>
<keyword evidence="4" id="KW-0808">Transferase</keyword>
<reference evidence="13" key="1">
    <citation type="submission" date="2024-05" db="EMBL/GenBank/DDBJ databases">
        <title>Whole-Genome Sequence of CFS9, a Potential Fish Probiotic Isolated from the Body Surface of Silurus asotus.</title>
        <authorList>
            <person name="Kojima M."/>
            <person name="Tobioka K."/>
            <person name="Yokota K."/>
            <person name="Nakatani H."/>
            <person name="Hori K."/>
            <person name="Tamaru Y."/>
            <person name="Okazaki F."/>
        </authorList>
    </citation>
    <scope>NUCLEOTIDE SEQUENCE</scope>
    <source>
        <strain evidence="13">CFS9</strain>
    </source>
</reference>
<sequence>MKFPKQKIYKALLILALVLVVLFLGFYFFRDSLLKQAIAKVTNKMNSEYNSTFSVKSASFDGLSGIKLTNVILVPKNADTLCHIQKIETSISLANLLIGDIQIGTLKINNGYIQLVKKGNVRNFDAFLKKDKSDSDKNEKRKYATFAYRIISKLLNLVPTDMKLENLNFRIDDNGKKTSVAVNKLILDNKQLETDLHVQSKDFDQRWNIKGFADPRNKKADIRFFNLDTGAIRVPYLDERYNLKASFDSIRLNVQNIEKDGSELHLDGYTSITNLKINHPKIASKDVVIKNARFDYRFLLGDSFISIDSTSTMQLNKIKLHPYVSYDTEKDTVYTLKVNIPKMKAQDFIISLPEGLFTHFEGMEADGNFDYKLDFKFNKNKPNALVFDSKLNKEGLKITKYGEADLNKLNGEFVYRAIIQNVLQRPVLVGNANPNYTPLDQISPYLRKCVLTTEDPSFFSHRGFINEAFKQSILKNIRTQKFSRGASTISMQLIKNVFLTREKTLSRKLEEILLVYILENNRVVSKERMLEVYFNIIEWGPNVYGIGEASHFYFQKSPANLNVDECLYLATIIPKPRKFMYQFNDQGNLKDYALKNQKFLKNLMFRRGLLIPEDTLGQLPVYISGNARSFIKIKAPDSTAVKNDSLAVDDEFDL</sequence>
<accession>A0AAT9GZZ9</accession>
<dbReference type="Gene3D" id="1.10.3810.10">
    <property type="entry name" value="Biosynthetic peptidoglycan transglycosylase-like"/>
    <property type="match status" value="1"/>
</dbReference>
<evidence type="ECO:0000256" key="1">
    <source>
        <dbReference type="ARBA" id="ARBA00022475"/>
    </source>
</evidence>
<dbReference type="GO" id="GO:0016763">
    <property type="term" value="F:pentosyltransferase activity"/>
    <property type="evidence" value="ECO:0007669"/>
    <property type="project" value="InterPro"/>
</dbReference>
<evidence type="ECO:0000256" key="6">
    <source>
        <dbReference type="ARBA" id="ARBA00022960"/>
    </source>
</evidence>